<dbReference type="InterPro" id="IPR005181">
    <property type="entry name" value="SASA"/>
</dbReference>
<reference evidence="4" key="1">
    <citation type="submission" date="2023-03" db="EMBL/GenBank/DDBJ databases">
        <title>Lomoglobus Profundus gen. nov., sp. nov., a novel member of the phylum Verrucomicrobia, isolated from deep-marine sediment of South China Sea.</title>
        <authorList>
            <person name="Ahmad T."/>
            <person name="Ishaq S.E."/>
            <person name="Wang F."/>
        </authorList>
    </citation>
    <scope>NUCLEOTIDE SEQUENCE</scope>
    <source>
        <strain evidence="4">LMO-M01</strain>
    </source>
</reference>
<dbReference type="InterPro" id="IPR036514">
    <property type="entry name" value="SGNH_hydro_sf"/>
</dbReference>
<feature type="domain" description="Sialate O-acetylesterase" evidence="3">
    <location>
        <begin position="298"/>
        <end position="382"/>
    </location>
</feature>
<name>A0AAF0CLR7_9BACT</name>
<dbReference type="PANTHER" id="PTHR22901:SF0">
    <property type="entry name" value="SIALATE O-ACETYLESTERASE"/>
    <property type="match status" value="1"/>
</dbReference>
<evidence type="ECO:0000256" key="1">
    <source>
        <dbReference type="ARBA" id="ARBA00022801"/>
    </source>
</evidence>
<keyword evidence="2" id="KW-0732">Signal</keyword>
<keyword evidence="1" id="KW-0378">Hydrolase</keyword>
<proteinExistence type="predicted"/>
<dbReference type="SUPFAM" id="SSF52266">
    <property type="entry name" value="SGNH hydrolase"/>
    <property type="match status" value="1"/>
</dbReference>
<dbReference type="GO" id="GO:0005975">
    <property type="term" value="P:carbohydrate metabolic process"/>
    <property type="evidence" value="ECO:0007669"/>
    <property type="project" value="TreeGrafter"/>
</dbReference>
<dbReference type="AlphaFoldDB" id="A0AAF0CLR7"/>
<evidence type="ECO:0000313" key="4">
    <source>
        <dbReference type="EMBL" id="WED63168.1"/>
    </source>
</evidence>
<dbReference type="GO" id="GO:0001681">
    <property type="term" value="F:sialate O-acetylesterase activity"/>
    <property type="evidence" value="ECO:0007669"/>
    <property type="project" value="InterPro"/>
</dbReference>
<evidence type="ECO:0000313" key="5">
    <source>
        <dbReference type="Proteomes" id="UP001218638"/>
    </source>
</evidence>
<feature type="signal peptide" evidence="2">
    <location>
        <begin position="1"/>
        <end position="22"/>
    </location>
</feature>
<organism evidence="4 5">
    <name type="scientific">Synoicihabitans lomoniglobus</name>
    <dbReference type="NCBI Taxonomy" id="2909285"/>
    <lineage>
        <taxon>Bacteria</taxon>
        <taxon>Pseudomonadati</taxon>
        <taxon>Verrucomicrobiota</taxon>
        <taxon>Opitutia</taxon>
        <taxon>Opitutales</taxon>
        <taxon>Opitutaceae</taxon>
        <taxon>Synoicihabitans</taxon>
    </lineage>
</organism>
<dbReference type="InterPro" id="IPR039329">
    <property type="entry name" value="SIAE"/>
</dbReference>
<dbReference type="InterPro" id="IPR013783">
    <property type="entry name" value="Ig-like_fold"/>
</dbReference>
<evidence type="ECO:0000256" key="2">
    <source>
        <dbReference type="SAM" id="SignalP"/>
    </source>
</evidence>
<evidence type="ECO:0000259" key="3">
    <source>
        <dbReference type="Pfam" id="PF03629"/>
    </source>
</evidence>
<feature type="chain" id="PRO_5042231708" evidence="2">
    <location>
        <begin position="23"/>
        <end position="515"/>
    </location>
</feature>
<dbReference type="Proteomes" id="UP001218638">
    <property type="component" value="Chromosome"/>
</dbReference>
<dbReference type="PANTHER" id="PTHR22901">
    <property type="entry name" value="SIALATE O-ACETYLESTERASE"/>
    <property type="match status" value="1"/>
</dbReference>
<dbReference type="RefSeq" id="WP_330928800.1">
    <property type="nucleotide sequence ID" value="NZ_CP119075.1"/>
</dbReference>
<sequence>MPTSSRLRLLLAAVLIATAVHAAVTPAPPFADGAVLQRDKPIAVWGTADPTESVTVSFHDHTVSTTAAADGRWSVTLPALPADSRNATLTIAGTNEITVADVVVGDVWLLSGQSNMEWPLKRANDADNEIAAANHPLIRHLKVQHRLAAEPRIAVDNTGWVTATAATAGEFSAIGYFFAREVQAEIGVPIGLLNISWGGSPIERWTSAEAIATQPDPSLYRTRFEAEVASYPERLAHWEHVNGAYEADRAVAEAAGEQALAAFDQTTRRPWKPGNPAHHHGRPSSMFNAMMTPFVPYGIRGMLWYQGEANANRHGEYRDLFTAMITDWRAKFGQGDLPFYWVQLTNFHQPARWEWDGREWGFLREAQTQSLALPNTAQAVIVDIGNNFDIHPRNKQDVGARLAAIALTRIHGIPRETSGPTFAGVTRDGPRLRVGFDHVAGGLVARDGAVRELEIAGADGVFHPARGDVVGSVLIVSSPQVPEPVDVRYAFTNGLEVNLFGANGLPVAPFRSDDR</sequence>
<accession>A0AAF0CLR7</accession>
<keyword evidence="5" id="KW-1185">Reference proteome</keyword>
<protein>
    <submittedName>
        <fullName evidence="4">Sialate O-acetylesterase</fullName>
    </submittedName>
</protein>
<dbReference type="Gene3D" id="2.60.40.10">
    <property type="entry name" value="Immunoglobulins"/>
    <property type="match status" value="1"/>
</dbReference>
<dbReference type="EMBL" id="CP119075">
    <property type="protein sequence ID" value="WED63168.1"/>
    <property type="molecule type" value="Genomic_DNA"/>
</dbReference>
<dbReference type="KEGG" id="slom:PXH66_12590"/>
<dbReference type="Gene3D" id="3.40.50.1110">
    <property type="entry name" value="SGNH hydrolase"/>
    <property type="match status" value="1"/>
</dbReference>
<gene>
    <name evidence="4" type="ORF">PXH66_12590</name>
</gene>
<dbReference type="Pfam" id="PF03629">
    <property type="entry name" value="SASA"/>
    <property type="match status" value="2"/>
</dbReference>
<feature type="domain" description="Sialate O-acetylesterase" evidence="3">
    <location>
        <begin position="105"/>
        <end position="208"/>
    </location>
</feature>